<dbReference type="InterPro" id="IPR016160">
    <property type="entry name" value="Ald_DH_CS_CYS"/>
</dbReference>
<evidence type="ECO:0000313" key="29">
    <source>
        <dbReference type="Proteomes" id="UP000281171"/>
    </source>
</evidence>
<evidence type="ECO:0000256" key="5">
    <source>
        <dbReference type="ARBA" id="ARBA00012884"/>
    </source>
</evidence>
<dbReference type="PROSITE" id="PS00070">
    <property type="entry name" value="ALDEHYDE_DEHYDR_CYS"/>
    <property type="match status" value="1"/>
</dbReference>
<evidence type="ECO:0000256" key="16">
    <source>
        <dbReference type="ARBA" id="ARBA00048142"/>
    </source>
</evidence>
<dbReference type="Gene3D" id="1.20.5.460">
    <property type="entry name" value="Single helix bin"/>
    <property type="match status" value="1"/>
</dbReference>
<dbReference type="Proteomes" id="UP000281171">
    <property type="component" value="Unassembled WGS sequence"/>
</dbReference>
<evidence type="ECO:0000256" key="13">
    <source>
        <dbReference type="ARBA" id="ARBA00023125"/>
    </source>
</evidence>
<dbReference type="InterPro" id="IPR050485">
    <property type="entry name" value="Proline_metab_enzyme"/>
</dbReference>
<accession>A0A3M6R8P5</accession>
<feature type="active site" evidence="21">
    <location>
        <position position="922"/>
    </location>
</feature>
<dbReference type="PIRSF" id="PIRSF000197">
    <property type="entry name" value="Bifunct_PutA"/>
    <property type="match status" value="1"/>
</dbReference>
<dbReference type="Pfam" id="PF01619">
    <property type="entry name" value="Pro_dh"/>
    <property type="match status" value="1"/>
</dbReference>
<evidence type="ECO:0000259" key="26">
    <source>
        <dbReference type="Pfam" id="PF18327"/>
    </source>
</evidence>
<evidence type="ECO:0000259" key="23">
    <source>
        <dbReference type="Pfam" id="PF00171"/>
    </source>
</evidence>
<dbReference type="Gene3D" id="3.40.605.10">
    <property type="entry name" value="Aldehyde Dehydrogenase, Chain A, domain 1"/>
    <property type="match status" value="1"/>
</dbReference>
<dbReference type="EMBL" id="RDQK01000001">
    <property type="protein sequence ID" value="RMX11722.1"/>
    <property type="molecule type" value="Genomic_DNA"/>
</dbReference>
<feature type="compositionally biased region" description="Low complexity" evidence="22">
    <location>
        <begin position="1274"/>
        <end position="1287"/>
    </location>
</feature>
<keyword evidence="9" id="KW-0560">Oxidoreductase</keyword>
<comment type="pathway">
    <text evidence="3">Amino-acid degradation; L-proline degradation into L-glutamate; L-glutamate from L-proline: step 2/2.</text>
</comment>
<comment type="similarity">
    <text evidence="19">In the C-terminal section; belongs to the aldehyde dehydrogenase family.</text>
</comment>
<dbReference type="PANTHER" id="PTHR42862">
    <property type="entry name" value="DELTA-1-PYRROLINE-5-CARBOXYLATE DEHYDROGENASE 1, ISOFORM A-RELATED"/>
    <property type="match status" value="1"/>
</dbReference>
<feature type="region of interest" description="Disordered" evidence="22">
    <location>
        <begin position="1274"/>
        <end position="1294"/>
    </location>
</feature>
<dbReference type="InterPro" id="IPR024090">
    <property type="entry name" value="PRODH_PutA_dom_I"/>
</dbReference>
<evidence type="ECO:0000256" key="18">
    <source>
        <dbReference type="ARBA" id="ARBA00060889"/>
    </source>
</evidence>
<dbReference type="InterPro" id="IPR024082">
    <property type="entry name" value="PRODH_PutA_dom_II"/>
</dbReference>
<evidence type="ECO:0000256" key="20">
    <source>
        <dbReference type="ARBA" id="ARBA00074690"/>
    </source>
</evidence>
<evidence type="ECO:0000256" key="11">
    <source>
        <dbReference type="ARBA" id="ARBA00023027"/>
    </source>
</evidence>
<dbReference type="Gene3D" id="1.10.1220.10">
    <property type="entry name" value="Met repressor-like"/>
    <property type="match status" value="1"/>
</dbReference>
<comment type="catalytic activity">
    <reaction evidence="17">
        <text>L-proline + a quinone = (S)-1-pyrroline-5-carboxylate + a quinol + H(+)</text>
        <dbReference type="Rhea" id="RHEA:23784"/>
        <dbReference type="ChEBI" id="CHEBI:15378"/>
        <dbReference type="ChEBI" id="CHEBI:17388"/>
        <dbReference type="ChEBI" id="CHEBI:24646"/>
        <dbReference type="ChEBI" id="CHEBI:60039"/>
        <dbReference type="ChEBI" id="CHEBI:132124"/>
        <dbReference type="EC" id="1.5.5.2"/>
    </reaction>
</comment>
<comment type="caution">
    <text evidence="28">The sequence shown here is derived from an EMBL/GenBank/DDBJ whole genome shotgun (WGS) entry which is preliminary data.</text>
</comment>
<keyword evidence="12" id="KW-0642">Proline metabolism</keyword>
<evidence type="ECO:0000256" key="8">
    <source>
        <dbReference type="ARBA" id="ARBA00022827"/>
    </source>
</evidence>
<dbReference type="CDD" id="cd22233">
    <property type="entry name" value="RHH_CopAso-like"/>
    <property type="match status" value="1"/>
</dbReference>
<evidence type="ECO:0000256" key="10">
    <source>
        <dbReference type="ARBA" id="ARBA00023015"/>
    </source>
</evidence>
<dbReference type="InterPro" id="IPR016163">
    <property type="entry name" value="Ald_DH_C"/>
</dbReference>
<comment type="cofactor">
    <cofactor evidence="1">
        <name>FAD</name>
        <dbReference type="ChEBI" id="CHEBI:57692"/>
    </cofactor>
</comment>
<keyword evidence="13" id="KW-0238">DNA-binding</keyword>
<evidence type="ECO:0000256" key="19">
    <source>
        <dbReference type="ARBA" id="ARBA00060911"/>
    </source>
</evidence>
<keyword evidence="14" id="KW-0804">Transcription</keyword>
<evidence type="ECO:0000256" key="2">
    <source>
        <dbReference type="ARBA" id="ARBA00004739"/>
    </source>
</evidence>
<dbReference type="Pfam" id="PF00171">
    <property type="entry name" value="Aldedh"/>
    <property type="match status" value="1"/>
</dbReference>
<evidence type="ECO:0000256" key="6">
    <source>
        <dbReference type="ARBA" id="ARBA00022491"/>
    </source>
</evidence>
<dbReference type="GO" id="GO:0004657">
    <property type="term" value="F:proline dehydrogenase activity"/>
    <property type="evidence" value="ECO:0007669"/>
    <property type="project" value="UniProtKB-EC"/>
</dbReference>
<sequence>MSTTVGIKVDEALRERIRAAAQGLGRTPHWLIKQAVIQYVDALERGAPTIPVVQAGGPLPDDTVEVQPCPDQVQPFLEFAQSVLPQTELRAAITAAWHRPEPECLSMLLPLAQTHDAAQAQSIAALAARLVQGLRDAPVSSGVGALVQEFSLSSQEGVALMCLAEALLRIPDSATRDALIRDKISKGDWRSHVGHSPSMFVNAAAWGLVLTGKLTSTSSEKGLSAALTRLIGKGGEPLIRQGVNQAMKMMGEQFVTGQNIAQALANSRAWEKKGFRYSYDMLGEAAATEADARRYMQAYEQAIHAIGAASAGRGIFEGPGISIKLSALHPRYSRAQYERVMSELLPRVLHLAELAKRYDIGMNIDAEEADRLELSLDLLEALCVAPSLKGWGGIGFVVQAYQKRCPYVIDYLIDLARRSRRRLMVRLVKGAYWDSEIKRAQIDGLAGYPVYTRKVHTDVSYLACARKLLAAPDAVYPQFATHNAQTLSAIYHLAQSFSGSYYSGQYEFQCLHGMGEPLYEQVTGPVAEGKLARPCRVYAPVGHYDTLLAYLVRRLLENGANTSFVNRIGDASVPVSELVADPVAQALASAKEEGVLGAPHPRIPLPADLLAQPGAERANSQGLNLAHEQQLASLAAALLGSTRTQHLAAPPGVPLPQQPQHDSNWRAVRNPAQLGDIVGWVREADAQDVPAAAQRAAQAAPIWSGTPPAARADVLARAADLLEQRSQPLLGLIVREAGKTLPNAIAEIREAVDFLRYYGAQAASQFDNATHRPLGLVLAISPWNFPLAIFCGQIAAALAAGNAVIAKPAEQTPLTAAAMTAILHEAGVPADALQLMPGAGETLGAALVAHPQVAAVMFTGSTEVARSIARTLAGRLSPAGQPVVLIAETGGQNAMVVDSSALTEQVVADVLASAFDSAGQRCSALRLLCVQEDVADRTIAMIGQALQEWTLGNPDRLSTDIGPVIDEAAREQIEAHIAHMQAQGQRVTRAVRRGDGEAPGHFVPPALIEIDSVQRLEREVFGPVLHVLRYRREELEGLIDAINATGYGLTFGIHSRIDETIARLSARIHAGNIYVNRNVIGAVVGVQPFGGMGLSGTGPKAGGPLYLYRLVHAPANAALQVLAAPPASPPAPPVHAAQPAAGDAQAIPAAASPALQALYALAHWLQGPAAQTLLGSDSAAAQALCVQAQAASFVGIDILLPGPTGEANRYRLLPRGPVLALPGSPLGLLAQVCAAWASGSVCQVRLPEGDAALAQALAEVQAVLQTALAQGQKGAGKTQGKTQGKAQSPAPGDWLRSLPAAPGQEAFAVPADIASILFEGDGDALLQVLRAAADREGALVRIESRRSEELREGHGYDLAALAHEQSISTNTAAAGGNAQLMTMG</sequence>
<dbReference type="PANTHER" id="PTHR42862:SF1">
    <property type="entry name" value="DELTA-1-PYRROLINE-5-CARBOXYLATE DEHYDROGENASE 2, ISOFORM A-RELATED"/>
    <property type="match status" value="1"/>
</dbReference>
<dbReference type="FunFam" id="3.20.20.220:FF:000004">
    <property type="entry name" value="Bifunctional protein PutA"/>
    <property type="match status" value="1"/>
</dbReference>
<name>A0A3M6R8P5_9BURK</name>
<dbReference type="Gene3D" id="3.20.20.220">
    <property type="match status" value="1"/>
</dbReference>
<feature type="domain" description="Proline dehydrogenase PutA" evidence="25">
    <location>
        <begin position="143"/>
        <end position="254"/>
    </location>
</feature>
<dbReference type="InterPro" id="IPR002872">
    <property type="entry name" value="Proline_DH_dom"/>
</dbReference>
<dbReference type="FunFam" id="1.20.5.460:FF:000001">
    <property type="entry name" value="Bifunctional protein PutA"/>
    <property type="match status" value="1"/>
</dbReference>
<dbReference type="Pfam" id="PF18327">
    <property type="entry name" value="PRODH"/>
    <property type="match status" value="1"/>
</dbReference>
<comment type="pathway">
    <text evidence="2">Amino-acid degradation; L-proline degradation into L-glutamate; L-glutamate from L-proline: step 1/2.</text>
</comment>
<evidence type="ECO:0000256" key="15">
    <source>
        <dbReference type="ARBA" id="ARBA00023268"/>
    </source>
</evidence>
<keyword evidence="10" id="KW-0805">Transcription regulation</keyword>
<protein>
    <recommendedName>
        <fullName evidence="20">Bifunctional protein PutA</fullName>
        <ecNumber evidence="5">1.2.1.88</ecNumber>
        <ecNumber evidence="4">1.5.5.2</ecNumber>
    </recommendedName>
</protein>
<dbReference type="SUPFAM" id="SSF81935">
    <property type="entry name" value="N-terminal domain of bifunctional PutA protein"/>
    <property type="match status" value="1"/>
</dbReference>
<evidence type="ECO:0000259" key="25">
    <source>
        <dbReference type="Pfam" id="PF14850"/>
    </source>
</evidence>
<evidence type="ECO:0000256" key="1">
    <source>
        <dbReference type="ARBA" id="ARBA00001974"/>
    </source>
</evidence>
<evidence type="ECO:0000256" key="3">
    <source>
        <dbReference type="ARBA" id="ARBA00004786"/>
    </source>
</evidence>
<dbReference type="InterPro" id="IPR024089">
    <property type="entry name" value="PRODH_PutA_dom_I/II"/>
</dbReference>
<dbReference type="InterPro" id="IPR015590">
    <property type="entry name" value="Aldehyde_DH_dom"/>
</dbReference>
<dbReference type="Gene3D" id="1.20.5.550">
    <property type="entry name" value="Single Helix bin"/>
    <property type="match status" value="1"/>
</dbReference>
<dbReference type="Pfam" id="PF21775">
    <property type="entry name" value="PutA_1st"/>
    <property type="match status" value="1"/>
</dbReference>
<keyword evidence="6" id="KW-0678">Repressor</keyword>
<dbReference type="NCBIfam" id="NF008772">
    <property type="entry name" value="PRK11809.1"/>
    <property type="match status" value="1"/>
</dbReference>
<gene>
    <name evidence="28" type="ORF">EBQ24_00260</name>
</gene>
<keyword evidence="7" id="KW-0285">Flavoprotein</keyword>
<dbReference type="SUPFAM" id="SSF51730">
    <property type="entry name" value="FAD-linked oxidoreductase"/>
    <property type="match status" value="1"/>
</dbReference>
<dbReference type="GO" id="GO:0003842">
    <property type="term" value="F:L-glutamate gamma-semialdehyde dehydrogenase activity"/>
    <property type="evidence" value="ECO:0007669"/>
    <property type="project" value="UniProtKB-EC"/>
</dbReference>
<feature type="domain" description="Proline utilization A proline dehydrogenase N-terminal" evidence="26">
    <location>
        <begin position="87"/>
        <end position="135"/>
    </location>
</feature>
<feature type="domain" description="Proline dehydrogenase" evidence="24">
    <location>
        <begin position="264"/>
        <end position="567"/>
    </location>
</feature>
<dbReference type="GO" id="GO:0003677">
    <property type="term" value="F:DNA binding"/>
    <property type="evidence" value="ECO:0007669"/>
    <property type="project" value="UniProtKB-KW"/>
</dbReference>
<dbReference type="Pfam" id="PF14850">
    <property type="entry name" value="Pro_dh-DNA_bdg"/>
    <property type="match status" value="1"/>
</dbReference>
<keyword evidence="11" id="KW-0520">NAD</keyword>
<reference evidence="28 29" key="1">
    <citation type="submission" date="2018-10" db="EMBL/GenBank/DDBJ databases">
        <title>Comamonadaceae CDC group NO-1 genome sequencing and assembly.</title>
        <authorList>
            <person name="Bernier A.-M."/>
            <person name="Bernard K."/>
        </authorList>
    </citation>
    <scope>NUCLEOTIDE SEQUENCE [LARGE SCALE GENOMIC DNA]</scope>
    <source>
        <strain evidence="28 29">NML180581</strain>
    </source>
</reference>
<evidence type="ECO:0000256" key="14">
    <source>
        <dbReference type="ARBA" id="ARBA00023163"/>
    </source>
</evidence>
<dbReference type="NCBIfam" id="NF008869">
    <property type="entry name" value="PRK11904.1"/>
    <property type="match status" value="1"/>
</dbReference>
<dbReference type="GO" id="GO:0010133">
    <property type="term" value="P:L-proline catabolic process to L-glutamate"/>
    <property type="evidence" value="ECO:0007669"/>
    <property type="project" value="InterPro"/>
</dbReference>
<dbReference type="EC" id="1.5.5.2" evidence="4"/>
<evidence type="ECO:0000256" key="17">
    <source>
        <dbReference type="ARBA" id="ARBA00048779"/>
    </source>
</evidence>
<evidence type="ECO:0000256" key="9">
    <source>
        <dbReference type="ARBA" id="ARBA00023002"/>
    </source>
</evidence>
<dbReference type="InterPro" id="IPR016162">
    <property type="entry name" value="Ald_DH_N"/>
</dbReference>
<evidence type="ECO:0000259" key="27">
    <source>
        <dbReference type="Pfam" id="PF21775"/>
    </source>
</evidence>
<organism evidence="28 29">
    <name type="scientific">Allofranklinella schreckenbergeri</name>
    <dbReference type="NCBI Taxonomy" id="1076744"/>
    <lineage>
        <taxon>Bacteria</taxon>
        <taxon>Pseudomonadati</taxon>
        <taxon>Pseudomonadota</taxon>
        <taxon>Betaproteobacteria</taxon>
        <taxon>Burkholderiales</taxon>
        <taxon>Comamonadaceae</taxon>
        <taxon>Allofranklinella</taxon>
    </lineage>
</organism>
<dbReference type="InterPro" id="IPR025703">
    <property type="entry name" value="Bifunct_PutA"/>
</dbReference>
<evidence type="ECO:0000256" key="22">
    <source>
        <dbReference type="SAM" id="MobiDB-lite"/>
    </source>
</evidence>
<dbReference type="InterPro" id="IPR041349">
    <property type="entry name" value="PRODH"/>
</dbReference>
<dbReference type="InterPro" id="IPR010985">
    <property type="entry name" value="Ribbon_hlx_hlx"/>
</dbReference>
<keyword evidence="15" id="KW-0511">Multifunctional enzyme</keyword>
<evidence type="ECO:0000256" key="12">
    <source>
        <dbReference type="ARBA" id="ARBA00023062"/>
    </source>
</evidence>
<feature type="active site" evidence="21">
    <location>
        <position position="888"/>
    </location>
</feature>
<dbReference type="EC" id="1.2.1.88" evidence="5"/>
<dbReference type="Gene3D" id="3.40.309.10">
    <property type="entry name" value="Aldehyde Dehydrogenase, Chain A, domain 2"/>
    <property type="match status" value="1"/>
</dbReference>
<dbReference type="InterPro" id="IPR048798">
    <property type="entry name" value="PutA_RHH"/>
</dbReference>
<keyword evidence="8" id="KW-0274">FAD</keyword>
<dbReference type="SUPFAM" id="SSF53720">
    <property type="entry name" value="ALDH-like"/>
    <property type="match status" value="1"/>
</dbReference>
<dbReference type="InterPro" id="IPR005933">
    <property type="entry name" value="PutA_C"/>
</dbReference>
<evidence type="ECO:0000256" key="21">
    <source>
        <dbReference type="PIRSR" id="PIRSR000197-1"/>
    </source>
</evidence>
<comment type="similarity">
    <text evidence="18">In the N-terminal section; belongs to the proline dehydrogenase family.</text>
</comment>
<evidence type="ECO:0000256" key="4">
    <source>
        <dbReference type="ARBA" id="ARBA00012695"/>
    </source>
</evidence>
<dbReference type="InterPro" id="IPR013321">
    <property type="entry name" value="Arc_rbn_hlx_hlx"/>
</dbReference>
<evidence type="ECO:0000313" key="28">
    <source>
        <dbReference type="EMBL" id="RMX11722.1"/>
    </source>
</evidence>
<dbReference type="SUPFAM" id="SSF47598">
    <property type="entry name" value="Ribbon-helix-helix"/>
    <property type="match status" value="1"/>
</dbReference>
<dbReference type="RefSeq" id="WP_122247213.1">
    <property type="nucleotide sequence ID" value="NZ_RDQK01000001.1"/>
</dbReference>
<evidence type="ECO:0000259" key="24">
    <source>
        <dbReference type="Pfam" id="PF01619"/>
    </source>
</evidence>
<dbReference type="NCBIfam" id="TIGR01238">
    <property type="entry name" value="D1pyr5carbox3"/>
    <property type="match status" value="1"/>
</dbReference>
<feature type="domain" description="PutA RHH" evidence="27">
    <location>
        <begin position="10"/>
        <end position="41"/>
    </location>
</feature>
<dbReference type="InterPro" id="IPR016161">
    <property type="entry name" value="Ald_DH/histidinol_DH"/>
</dbReference>
<comment type="catalytic activity">
    <reaction evidence="16">
        <text>L-glutamate 5-semialdehyde + NAD(+) + H2O = L-glutamate + NADH + 2 H(+)</text>
        <dbReference type="Rhea" id="RHEA:30235"/>
        <dbReference type="ChEBI" id="CHEBI:15377"/>
        <dbReference type="ChEBI" id="CHEBI:15378"/>
        <dbReference type="ChEBI" id="CHEBI:29985"/>
        <dbReference type="ChEBI" id="CHEBI:57540"/>
        <dbReference type="ChEBI" id="CHEBI:57945"/>
        <dbReference type="ChEBI" id="CHEBI:58066"/>
        <dbReference type="EC" id="1.2.1.88"/>
    </reaction>
</comment>
<dbReference type="GO" id="GO:0009898">
    <property type="term" value="C:cytoplasmic side of plasma membrane"/>
    <property type="evidence" value="ECO:0007669"/>
    <property type="project" value="TreeGrafter"/>
</dbReference>
<dbReference type="FunFam" id="3.40.309.10:FF:000005">
    <property type="entry name" value="1-pyrroline-5-carboxylate dehydrogenase 1"/>
    <property type="match status" value="1"/>
</dbReference>
<evidence type="ECO:0000256" key="7">
    <source>
        <dbReference type="ARBA" id="ARBA00022630"/>
    </source>
</evidence>
<feature type="domain" description="Aldehyde dehydrogenase" evidence="23">
    <location>
        <begin position="666"/>
        <end position="1104"/>
    </location>
</feature>
<proteinExistence type="inferred from homology"/>
<dbReference type="InterPro" id="IPR029041">
    <property type="entry name" value="FAD-linked_oxidoreductase-like"/>
</dbReference>
<dbReference type="GO" id="GO:0003700">
    <property type="term" value="F:DNA-binding transcription factor activity"/>
    <property type="evidence" value="ECO:0007669"/>
    <property type="project" value="InterPro"/>
</dbReference>